<reference evidence="2 3" key="1">
    <citation type="journal article" date="2024" name="G3 (Bethesda)">
        <title>Genome assembly of Hibiscus sabdariffa L. provides insights into metabolisms of medicinal natural products.</title>
        <authorList>
            <person name="Kim T."/>
        </authorList>
    </citation>
    <scope>NUCLEOTIDE SEQUENCE [LARGE SCALE GENOMIC DNA]</scope>
    <source>
        <strain evidence="2">TK-2024</strain>
        <tissue evidence="2">Old leaves</tissue>
    </source>
</reference>
<organism evidence="2 3">
    <name type="scientific">Hibiscus sabdariffa</name>
    <name type="common">roselle</name>
    <dbReference type="NCBI Taxonomy" id="183260"/>
    <lineage>
        <taxon>Eukaryota</taxon>
        <taxon>Viridiplantae</taxon>
        <taxon>Streptophyta</taxon>
        <taxon>Embryophyta</taxon>
        <taxon>Tracheophyta</taxon>
        <taxon>Spermatophyta</taxon>
        <taxon>Magnoliopsida</taxon>
        <taxon>eudicotyledons</taxon>
        <taxon>Gunneridae</taxon>
        <taxon>Pentapetalae</taxon>
        <taxon>rosids</taxon>
        <taxon>malvids</taxon>
        <taxon>Malvales</taxon>
        <taxon>Malvaceae</taxon>
        <taxon>Malvoideae</taxon>
        <taxon>Hibiscus</taxon>
    </lineage>
</organism>
<keyword evidence="3" id="KW-1185">Reference proteome</keyword>
<feature type="region of interest" description="Disordered" evidence="1">
    <location>
        <begin position="109"/>
        <end position="131"/>
    </location>
</feature>
<evidence type="ECO:0000256" key="1">
    <source>
        <dbReference type="SAM" id="MobiDB-lite"/>
    </source>
</evidence>
<sequence length="187" mass="20518">MHIPMKLEDETVASVAKPEMIGEGESEMNEEEEDVDSGFVDSDGDVGENEVAQADVSNRVVQNLEGLYGDWGTHANENGANGEGFIKATSKSKEAFKIAPRSKITFKEKAAKKKQAKTNSPTTSKPTFYRTKTTSSKPAFYRAKSTPISYDNKVDDVYTRKVFLSIYHSFVLILGDGPRGLEEAVAP</sequence>
<proteinExistence type="predicted"/>
<dbReference type="EMBL" id="JBBPBM010000084">
    <property type="protein sequence ID" value="KAK8510641.1"/>
    <property type="molecule type" value="Genomic_DNA"/>
</dbReference>
<comment type="caution">
    <text evidence="2">The sequence shown here is derived from an EMBL/GenBank/DDBJ whole genome shotgun (WGS) entry which is preliminary data.</text>
</comment>
<feature type="region of interest" description="Disordered" evidence="1">
    <location>
        <begin position="1"/>
        <end position="46"/>
    </location>
</feature>
<accession>A0ABR2BUC5</accession>
<gene>
    <name evidence="2" type="ORF">V6N12_055568</name>
</gene>
<protein>
    <submittedName>
        <fullName evidence="2">Uncharacterized protein</fullName>
    </submittedName>
</protein>
<evidence type="ECO:0000313" key="3">
    <source>
        <dbReference type="Proteomes" id="UP001472677"/>
    </source>
</evidence>
<feature type="compositionally biased region" description="Polar residues" evidence="1">
    <location>
        <begin position="118"/>
        <end position="131"/>
    </location>
</feature>
<name>A0ABR2BUC5_9ROSI</name>
<feature type="compositionally biased region" description="Acidic residues" evidence="1">
    <location>
        <begin position="22"/>
        <end position="46"/>
    </location>
</feature>
<dbReference type="Proteomes" id="UP001472677">
    <property type="component" value="Unassembled WGS sequence"/>
</dbReference>
<evidence type="ECO:0000313" key="2">
    <source>
        <dbReference type="EMBL" id="KAK8510641.1"/>
    </source>
</evidence>